<keyword evidence="3" id="KW-0408">Iron</keyword>
<dbReference type="GO" id="GO:0046872">
    <property type="term" value="F:metal ion binding"/>
    <property type="evidence" value="ECO:0007669"/>
    <property type="project" value="UniProtKB-KW"/>
</dbReference>
<dbReference type="STRING" id="1109412.BN1221_00657"/>
<accession>A0A0G4JQP7</accession>
<evidence type="ECO:0000256" key="4">
    <source>
        <dbReference type="ARBA" id="ARBA00025742"/>
    </source>
</evidence>
<dbReference type="EMBL" id="CGIG01000001">
    <property type="protein sequence ID" value="CPR14250.1"/>
    <property type="molecule type" value="Genomic_DNA"/>
</dbReference>
<dbReference type="Pfam" id="PF00149">
    <property type="entry name" value="Metallophos"/>
    <property type="match status" value="1"/>
</dbReference>
<sequence>MAPELLILRFRDTTVGIETIQAHQNIINSNGAVWWGWWKSEKEILNEKEINSLKNYSFDHVFLINRDINKLYKAKIKRIAYDDDQIGKSQQVPDYYRSKEKSIKTWFLINEIECMDEYERKYDELFARNGNPTYIFISSKKKKNTQSEADIKRRELKANNILVLSDLHFGENFSFCYEHDLYKIGQTKTSLSTTIMRDLEKLDLTDKISLLLITGDFTTKGNWKQDNKSLIISELHSLCNKLGISHEKIIALPGNHDMVRFDSSKNETVKEQSISNQMDKRFETDFRLFVEELTGRHWHENLSYNAYFKFLELDINLDLTILNSCGIVTSEWSEYGYVGQEGIDAINSLPKNIDEKTYRILALHHHLLPVNNVELLNEKGISLTIDSLKVIKNAISKGITLALHGHQHIFNMAKYTLYERSGNSGEKPLTIISNGSTSVDQSRRMDGERNSYTLLNFGANGLRVIVREFIHSDHNGVTIMDKIIN</sequence>
<dbReference type="Gene3D" id="3.60.21.10">
    <property type="match status" value="1"/>
</dbReference>
<feature type="domain" description="Pua-like" evidence="6">
    <location>
        <begin position="6"/>
        <end position="131"/>
    </location>
</feature>
<dbReference type="OrthoDB" id="9811542at2"/>
<evidence type="ECO:0000259" key="5">
    <source>
        <dbReference type="Pfam" id="PF00149"/>
    </source>
</evidence>
<protein>
    <submittedName>
        <fullName evidence="7">Uncharacterized protein</fullName>
    </submittedName>
</protein>
<name>A0A0G4JQP7_9GAMM</name>
<proteinExistence type="inferred from homology"/>
<evidence type="ECO:0000259" key="6">
    <source>
        <dbReference type="Pfam" id="PF24405"/>
    </source>
</evidence>
<evidence type="ECO:0000256" key="2">
    <source>
        <dbReference type="ARBA" id="ARBA00022801"/>
    </source>
</evidence>
<keyword evidence="2" id="KW-0378">Hydrolase</keyword>
<dbReference type="InterPro" id="IPR004843">
    <property type="entry name" value="Calcineurin-like_PHP"/>
</dbReference>
<evidence type="ECO:0000256" key="3">
    <source>
        <dbReference type="ARBA" id="ARBA00023004"/>
    </source>
</evidence>
<keyword evidence="1" id="KW-0479">Metal-binding</keyword>
<keyword evidence="8" id="KW-1185">Reference proteome</keyword>
<dbReference type="Pfam" id="PF24405">
    <property type="entry name" value="Pua-like"/>
    <property type="match status" value="1"/>
</dbReference>
<dbReference type="InterPro" id="IPR050884">
    <property type="entry name" value="CNP_phosphodiesterase-III"/>
</dbReference>
<organism evidence="7 8">
    <name type="scientific">Brenneria goodwinii</name>
    <dbReference type="NCBI Taxonomy" id="1109412"/>
    <lineage>
        <taxon>Bacteria</taxon>
        <taxon>Pseudomonadati</taxon>
        <taxon>Pseudomonadota</taxon>
        <taxon>Gammaproteobacteria</taxon>
        <taxon>Enterobacterales</taxon>
        <taxon>Pectobacteriaceae</taxon>
        <taxon>Brenneria</taxon>
    </lineage>
</organism>
<feature type="domain" description="Calcineurin-like phosphoesterase" evidence="5">
    <location>
        <begin position="161"/>
        <end position="409"/>
    </location>
</feature>
<evidence type="ECO:0000313" key="7">
    <source>
        <dbReference type="EMBL" id="CPR14250.1"/>
    </source>
</evidence>
<comment type="similarity">
    <text evidence="4">Belongs to the cyclic nucleotide phosphodiesterase class-III family.</text>
</comment>
<evidence type="ECO:0000256" key="1">
    <source>
        <dbReference type="ARBA" id="ARBA00022723"/>
    </source>
</evidence>
<reference evidence="8" key="1">
    <citation type="submission" date="2015-01" db="EMBL/GenBank/DDBJ databases">
        <authorList>
            <person name="Paterson Steve"/>
        </authorList>
    </citation>
    <scope>NUCLEOTIDE SEQUENCE [LARGE SCALE GENOMIC DNA]</scope>
    <source>
        <strain evidence="8">OBR1</strain>
    </source>
</reference>
<dbReference type="AlphaFoldDB" id="A0A0G4JQP7"/>
<dbReference type="PANTHER" id="PTHR42988:SF2">
    <property type="entry name" value="CYCLIC NUCLEOTIDE PHOSPHODIESTERASE CBUA0032-RELATED"/>
    <property type="match status" value="1"/>
</dbReference>
<dbReference type="InterPro" id="IPR057406">
    <property type="entry name" value="Pua-like_dom"/>
</dbReference>
<dbReference type="GO" id="GO:0016787">
    <property type="term" value="F:hydrolase activity"/>
    <property type="evidence" value="ECO:0007669"/>
    <property type="project" value="UniProtKB-KW"/>
</dbReference>
<dbReference type="SUPFAM" id="SSF56300">
    <property type="entry name" value="Metallo-dependent phosphatases"/>
    <property type="match status" value="1"/>
</dbReference>
<gene>
    <name evidence="7" type="ORF">BN1221_00657</name>
</gene>
<dbReference type="RefSeq" id="WP_048636103.1">
    <property type="nucleotide sequence ID" value="NZ_CGIG01000001.1"/>
</dbReference>
<evidence type="ECO:0000313" key="8">
    <source>
        <dbReference type="Proteomes" id="UP000044377"/>
    </source>
</evidence>
<dbReference type="InterPro" id="IPR029052">
    <property type="entry name" value="Metallo-depent_PP-like"/>
</dbReference>
<dbReference type="Proteomes" id="UP000044377">
    <property type="component" value="Unassembled WGS sequence"/>
</dbReference>
<dbReference type="PANTHER" id="PTHR42988">
    <property type="entry name" value="PHOSPHOHYDROLASE"/>
    <property type="match status" value="1"/>
</dbReference>